<accession>A0A645HKN3</accession>
<dbReference type="InterPro" id="IPR050270">
    <property type="entry name" value="DegV_domain_contain"/>
</dbReference>
<comment type="caution">
    <text evidence="2">The sequence shown here is derived from an EMBL/GenBank/DDBJ whole genome shotgun (WGS) entry which is preliminary data.</text>
</comment>
<dbReference type="NCBIfam" id="TIGR00762">
    <property type="entry name" value="DegV"/>
    <property type="match status" value="1"/>
</dbReference>
<evidence type="ECO:0000256" key="1">
    <source>
        <dbReference type="ARBA" id="ARBA00023121"/>
    </source>
</evidence>
<dbReference type="PANTHER" id="PTHR33434">
    <property type="entry name" value="DEGV DOMAIN-CONTAINING PROTEIN DR_1986-RELATED"/>
    <property type="match status" value="1"/>
</dbReference>
<proteinExistence type="predicted"/>
<keyword evidence="1" id="KW-0446">Lipid-binding</keyword>
<dbReference type="AlphaFoldDB" id="A0A645HKN3"/>
<dbReference type="Pfam" id="PF02645">
    <property type="entry name" value="DegV"/>
    <property type="match status" value="1"/>
</dbReference>
<name>A0A645HKN3_9ZZZZ</name>
<gene>
    <name evidence="2" type="ORF">SDC9_186294</name>
</gene>
<dbReference type="PROSITE" id="PS51482">
    <property type="entry name" value="DEGV"/>
    <property type="match status" value="1"/>
</dbReference>
<evidence type="ECO:0000313" key="2">
    <source>
        <dbReference type="EMBL" id="MPN38769.1"/>
    </source>
</evidence>
<dbReference type="Gene3D" id="3.30.1180.10">
    <property type="match status" value="1"/>
</dbReference>
<organism evidence="2">
    <name type="scientific">bioreactor metagenome</name>
    <dbReference type="NCBI Taxonomy" id="1076179"/>
    <lineage>
        <taxon>unclassified sequences</taxon>
        <taxon>metagenomes</taxon>
        <taxon>ecological metagenomes</taxon>
    </lineage>
</organism>
<dbReference type="InterPro" id="IPR003797">
    <property type="entry name" value="DegV"/>
</dbReference>
<dbReference type="PANTHER" id="PTHR33434:SF3">
    <property type="entry name" value="DEGV DOMAIN-CONTAINING PROTEIN YITS"/>
    <property type="match status" value="1"/>
</dbReference>
<dbReference type="SUPFAM" id="SSF82549">
    <property type="entry name" value="DAK1/DegV-like"/>
    <property type="match status" value="1"/>
</dbReference>
<protein>
    <submittedName>
        <fullName evidence="2">DegV domain-containing protein</fullName>
    </submittedName>
</protein>
<dbReference type="EMBL" id="VSSQ01094200">
    <property type="protein sequence ID" value="MPN38769.1"/>
    <property type="molecule type" value="Genomic_DNA"/>
</dbReference>
<reference evidence="2" key="1">
    <citation type="submission" date="2019-08" db="EMBL/GenBank/DDBJ databases">
        <authorList>
            <person name="Kucharzyk K."/>
            <person name="Murdoch R.W."/>
            <person name="Higgins S."/>
            <person name="Loffler F."/>
        </authorList>
    </citation>
    <scope>NUCLEOTIDE SEQUENCE</scope>
</reference>
<sequence length="161" mass="17456">MGEGAIVIECGKMIASGKSFEEIVELLPSIQSRIKVYYVVETLTYLIQGGRIGKVAGTVGELLQLKPIISINEEGTYYTYSKVRGRNKSIAKLVEIANEALVKDKSKIWVLHGGALEDGKALYETISKLPNLSEVHFGDISPVLGVHTGPGLLGIVVMRDN</sequence>
<dbReference type="GO" id="GO:0008289">
    <property type="term" value="F:lipid binding"/>
    <property type="evidence" value="ECO:0007669"/>
    <property type="project" value="UniProtKB-KW"/>
</dbReference>
<dbReference type="InterPro" id="IPR043168">
    <property type="entry name" value="DegV_C"/>
</dbReference>